<gene>
    <name evidence="2" type="ORF">B0T24DRAFT_633249</name>
</gene>
<sequence>MSTADDGRSAAPITDPAPTPSSLVDIDISAFQDIYDRNINPLRLLRLLREKHGAGNYEIYRIHEVYSIRAPEQLSKHDIELCK</sequence>
<dbReference type="AlphaFoldDB" id="A0AAE0K4A3"/>
<protein>
    <submittedName>
        <fullName evidence="2">Uncharacterized protein</fullName>
    </submittedName>
</protein>
<organism evidence="2 3">
    <name type="scientific">Lasiosphaeria ovina</name>
    <dbReference type="NCBI Taxonomy" id="92902"/>
    <lineage>
        <taxon>Eukaryota</taxon>
        <taxon>Fungi</taxon>
        <taxon>Dikarya</taxon>
        <taxon>Ascomycota</taxon>
        <taxon>Pezizomycotina</taxon>
        <taxon>Sordariomycetes</taxon>
        <taxon>Sordariomycetidae</taxon>
        <taxon>Sordariales</taxon>
        <taxon>Lasiosphaeriaceae</taxon>
        <taxon>Lasiosphaeria</taxon>
    </lineage>
</organism>
<name>A0AAE0K4A3_9PEZI</name>
<proteinExistence type="predicted"/>
<dbReference type="Proteomes" id="UP001287356">
    <property type="component" value="Unassembled WGS sequence"/>
</dbReference>
<evidence type="ECO:0000313" key="2">
    <source>
        <dbReference type="EMBL" id="KAK3369773.1"/>
    </source>
</evidence>
<dbReference type="EMBL" id="JAULSN010000006">
    <property type="protein sequence ID" value="KAK3369773.1"/>
    <property type="molecule type" value="Genomic_DNA"/>
</dbReference>
<comment type="caution">
    <text evidence="2">The sequence shown here is derived from an EMBL/GenBank/DDBJ whole genome shotgun (WGS) entry which is preliminary data.</text>
</comment>
<keyword evidence="3" id="KW-1185">Reference proteome</keyword>
<evidence type="ECO:0000256" key="1">
    <source>
        <dbReference type="SAM" id="MobiDB-lite"/>
    </source>
</evidence>
<reference evidence="2" key="1">
    <citation type="journal article" date="2023" name="Mol. Phylogenet. Evol.">
        <title>Genome-scale phylogeny and comparative genomics of the fungal order Sordariales.</title>
        <authorList>
            <person name="Hensen N."/>
            <person name="Bonometti L."/>
            <person name="Westerberg I."/>
            <person name="Brannstrom I.O."/>
            <person name="Guillou S."/>
            <person name="Cros-Aarteil S."/>
            <person name="Calhoun S."/>
            <person name="Haridas S."/>
            <person name="Kuo A."/>
            <person name="Mondo S."/>
            <person name="Pangilinan J."/>
            <person name="Riley R."/>
            <person name="LaButti K."/>
            <person name="Andreopoulos B."/>
            <person name="Lipzen A."/>
            <person name="Chen C."/>
            <person name="Yan M."/>
            <person name="Daum C."/>
            <person name="Ng V."/>
            <person name="Clum A."/>
            <person name="Steindorff A."/>
            <person name="Ohm R.A."/>
            <person name="Martin F."/>
            <person name="Silar P."/>
            <person name="Natvig D.O."/>
            <person name="Lalanne C."/>
            <person name="Gautier V."/>
            <person name="Ament-Velasquez S.L."/>
            <person name="Kruys A."/>
            <person name="Hutchinson M.I."/>
            <person name="Powell A.J."/>
            <person name="Barry K."/>
            <person name="Miller A.N."/>
            <person name="Grigoriev I.V."/>
            <person name="Debuchy R."/>
            <person name="Gladieux P."/>
            <person name="Hiltunen Thoren M."/>
            <person name="Johannesson H."/>
        </authorList>
    </citation>
    <scope>NUCLEOTIDE SEQUENCE</scope>
    <source>
        <strain evidence="2">CBS 958.72</strain>
    </source>
</reference>
<reference evidence="2" key="2">
    <citation type="submission" date="2023-06" db="EMBL/GenBank/DDBJ databases">
        <authorList>
            <consortium name="Lawrence Berkeley National Laboratory"/>
            <person name="Haridas S."/>
            <person name="Hensen N."/>
            <person name="Bonometti L."/>
            <person name="Westerberg I."/>
            <person name="Brannstrom I.O."/>
            <person name="Guillou S."/>
            <person name="Cros-Aarteil S."/>
            <person name="Calhoun S."/>
            <person name="Kuo A."/>
            <person name="Mondo S."/>
            <person name="Pangilinan J."/>
            <person name="Riley R."/>
            <person name="Labutti K."/>
            <person name="Andreopoulos B."/>
            <person name="Lipzen A."/>
            <person name="Chen C."/>
            <person name="Yanf M."/>
            <person name="Daum C."/>
            <person name="Ng V."/>
            <person name="Clum A."/>
            <person name="Steindorff A."/>
            <person name="Ohm R."/>
            <person name="Martin F."/>
            <person name="Silar P."/>
            <person name="Natvig D."/>
            <person name="Lalanne C."/>
            <person name="Gautier V."/>
            <person name="Ament-Velasquez S.L."/>
            <person name="Kruys A."/>
            <person name="Hutchinson M.I."/>
            <person name="Powell A.J."/>
            <person name="Barry K."/>
            <person name="Miller A.N."/>
            <person name="Grigoriev I.V."/>
            <person name="Debuchy R."/>
            <person name="Gladieux P."/>
            <person name="Thoren M.H."/>
            <person name="Johannesson H."/>
        </authorList>
    </citation>
    <scope>NUCLEOTIDE SEQUENCE</scope>
    <source>
        <strain evidence="2">CBS 958.72</strain>
    </source>
</reference>
<feature type="region of interest" description="Disordered" evidence="1">
    <location>
        <begin position="1"/>
        <end position="20"/>
    </location>
</feature>
<evidence type="ECO:0000313" key="3">
    <source>
        <dbReference type="Proteomes" id="UP001287356"/>
    </source>
</evidence>
<accession>A0AAE0K4A3</accession>